<comment type="caution">
    <text evidence="1">The sequence shown here is derived from an EMBL/GenBank/DDBJ whole genome shotgun (WGS) entry which is preliminary data.</text>
</comment>
<dbReference type="EMBL" id="CAMAPF010001057">
    <property type="protein sequence ID" value="CAH9143889.1"/>
    <property type="molecule type" value="Genomic_DNA"/>
</dbReference>
<dbReference type="AlphaFoldDB" id="A0AAV0G7D6"/>
<dbReference type="InterPro" id="IPR052343">
    <property type="entry name" value="Retrotransposon-Effector_Assoc"/>
</dbReference>
<gene>
    <name evidence="1" type="ORF">CEPIT_LOCUS41025</name>
</gene>
<evidence type="ECO:0000313" key="2">
    <source>
        <dbReference type="Proteomes" id="UP001152523"/>
    </source>
</evidence>
<evidence type="ECO:0008006" key="3">
    <source>
        <dbReference type="Google" id="ProtNLM"/>
    </source>
</evidence>
<organism evidence="1 2">
    <name type="scientific">Cuscuta epithymum</name>
    <dbReference type="NCBI Taxonomy" id="186058"/>
    <lineage>
        <taxon>Eukaryota</taxon>
        <taxon>Viridiplantae</taxon>
        <taxon>Streptophyta</taxon>
        <taxon>Embryophyta</taxon>
        <taxon>Tracheophyta</taxon>
        <taxon>Spermatophyta</taxon>
        <taxon>Magnoliopsida</taxon>
        <taxon>eudicotyledons</taxon>
        <taxon>Gunneridae</taxon>
        <taxon>Pentapetalae</taxon>
        <taxon>asterids</taxon>
        <taxon>lamiids</taxon>
        <taxon>Solanales</taxon>
        <taxon>Convolvulaceae</taxon>
        <taxon>Cuscuteae</taxon>
        <taxon>Cuscuta</taxon>
        <taxon>Cuscuta subgen. Cuscuta</taxon>
    </lineage>
</organism>
<accession>A0AAV0G7D6</accession>
<keyword evidence="2" id="KW-1185">Reference proteome</keyword>
<reference evidence="1" key="1">
    <citation type="submission" date="2022-07" db="EMBL/GenBank/DDBJ databases">
        <authorList>
            <person name="Macas J."/>
            <person name="Novak P."/>
            <person name="Neumann P."/>
        </authorList>
    </citation>
    <scope>NUCLEOTIDE SEQUENCE</scope>
</reference>
<name>A0AAV0G7D6_9ASTE</name>
<dbReference type="PANTHER" id="PTHR46890:SF48">
    <property type="entry name" value="RNA-DIRECTED DNA POLYMERASE"/>
    <property type="match status" value="1"/>
</dbReference>
<sequence length="169" mass="19806">MSKTYDRVEWAFLEGMMRQLGFADRWVRLIMECVTSVSYSIPFDNSEIVPIFPTRGLCQGDPLSPYLFILVAEGLSVLLQRYEAASWLHGVAVARPPQESHIFSLRMIFSSFSRPLILRRRLLKRLSMIMKLHRVRFALAVFRLQRICNKEELMFRWAVAFAVREMNLC</sequence>
<protein>
    <recommendedName>
        <fullName evidence="3">Reverse transcriptase domain-containing protein</fullName>
    </recommendedName>
</protein>
<evidence type="ECO:0000313" key="1">
    <source>
        <dbReference type="EMBL" id="CAH9143889.1"/>
    </source>
</evidence>
<dbReference type="Proteomes" id="UP001152523">
    <property type="component" value="Unassembled WGS sequence"/>
</dbReference>
<proteinExistence type="predicted"/>
<dbReference type="PANTHER" id="PTHR46890">
    <property type="entry name" value="NON-LTR RETROLELEMENT REVERSE TRANSCRIPTASE-LIKE PROTEIN-RELATED"/>
    <property type="match status" value="1"/>
</dbReference>